<dbReference type="EMBL" id="CP102453">
    <property type="protein sequence ID" value="UUX34485.1"/>
    <property type="molecule type" value="Genomic_DNA"/>
</dbReference>
<dbReference type="CDD" id="cd00293">
    <property type="entry name" value="USP-like"/>
    <property type="match status" value="1"/>
</dbReference>
<gene>
    <name evidence="3" type="ORF">NRE15_02210</name>
</gene>
<dbReference type="InterPro" id="IPR006015">
    <property type="entry name" value="Universal_stress_UspA"/>
</dbReference>
<comment type="similarity">
    <text evidence="1">Belongs to the universal stress protein A family.</text>
</comment>
<name>A0ABY5P7Y0_9LACT</name>
<dbReference type="Proteomes" id="UP001315967">
    <property type="component" value="Chromosome"/>
</dbReference>
<evidence type="ECO:0000259" key="2">
    <source>
        <dbReference type="Pfam" id="PF00582"/>
    </source>
</evidence>
<accession>A0ABY5P7Y0</accession>
<keyword evidence="4" id="KW-1185">Reference proteome</keyword>
<protein>
    <submittedName>
        <fullName evidence="3">Universal stress protein</fullName>
    </submittedName>
</protein>
<sequence length="134" mass="14943">MTNIYKNILIPVDGSQQSIDAFKNGVHLAKKLESNVYLVRVLKDNKDEEELAENRETFFAALERYANGIGVSLTKEIVFGEPRTQIAEILVDKWDIDLIVMGATGKGRIAKMTLGSITEYVVRNAKCAVLIGRE</sequence>
<evidence type="ECO:0000313" key="3">
    <source>
        <dbReference type="EMBL" id="UUX34485.1"/>
    </source>
</evidence>
<evidence type="ECO:0000313" key="4">
    <source>
        <dbReference type="Proteomes" id="UP001315967"/>
    </source>
</evidence>
<dbReference type="SUPFAM" id="SSF52402">
    <property type="entry name" value="Adenine nucleotide alpha hydrolases-like"/>
    <property type="match status" value="1"/>
</dbReference>
<dbReference type="PANTHER" id="PTHR46268">
    <property type="entry name" value="STRESS RESPONSE PROTEIN NHAX"/>
    <property type="match status" value="1"/>
</dbReference>
<dbReference type="InterPro" id="IPR006016">
    <property type="entry name" value="UspA"/>
</dbReference>
<dbReference type="PANTHER" id="PTHR46268:SF6">
    <property type="entry name" value="UNIVERSAL STRESS PROTEIN UP12"/>
    <property type="match status" value="1"/>
</dbReference>
<reference evidence="3 4" key="1">
    <citation type="submission" date="2022-08" db="EMBL/GenBank/DDBJ databases">
        <title>Aerococcaceae sp. nov isolated from spoiled eye mask.</title>
        <authorList>
            <person name="Zhou G."/>
            <person name="Xie X.-B."/>
            <person name="Shi Q.-S."/>
            <person name="Wang Y.-S."/>
            <person name="Wen X."/>
            <person name="Peng H."/>
            <person name="Yang X.-J."/>
            <person name="Tao H.-B."/>
            <person name="Huang X.-M."/>
        </authorList>
    </citation>
    <scope>NUCLEOTIDE SEQUENCE [LARGE SCALE GENOMIC DNA]</scope>
    <source>
        <strain evidence="4">DM20194951</strain>
    </source>
</reference>
<dbReference type="PRINTS" id="PR01438">
    <property type="entry name" value="UNVRSLSTRESS"/>
</dbReference>
<evidence type="ECO:0000256" key="1">
    <source>
        <dbReference type="ARBA" id="ARBA00008791"/>
    </source>
</evidence>
<dbReference type="Gene3D" id="3.40.50.620">
    <property type="entry name" value="HUPs"/>
    <property type="match status" value="1"/>
</dbReference>
<dbReference type="RefSeq" id="WP_313793986.1">
    <property type="nucleotide sequence ID" value="NZ_CP102453.1"/>
</dbReference>
<feature type="domain" description="UspA" evidence="2">
    <location>
        <begin position="5"/>
        <end position="131"/>
    </location>
</feature>
<dbReference type="Pfam" id="PF00582">
    <property type="entry name" value="Usp"/>
    <property type="match status" value="1"/>
</dbReference>
<proteinExistence type="inferred from homology"/>
<organism evidence="3 4">
    <name type="scientific">Fundicoccus culcitae</name>
    <dbReference type="NCBI Taxonomy" id="2969821"/>
    <lineage>
        <taxon>Bacteria</taxon>
        <taxon>Bacillati</taxon>
        <taxon>Bacillota</taxon>
        <taxon>Bacilli</taxon>
        <taxon>Lactobacillales</taxon>
        <taxon>Aerococcaceae</taxon>
        <taxon>Fundicoccus</taxon>
    </lineage>
</organism>
<dbReference type="InterPro" id="IPR014729">
    <property type="entry name" value="Rossmann-like_a/b/a_fold"/>
</dbReference>